<dbReference type="AlphaFoldDB" id="A0A1H5SN79"/>
<dbReference type="Pfam" id="PF12822">
    <property type="entry name" value="ECF_trnsprt"/>
    <property type="match status" value="1"/>
</dbReference>
<evidence type="ECO:0000313" key="2">
    <source>
        <dbReference type="EMBL" id="SEF52029.1"/>
    </source>
</evidence>
<feature type="transmembrane region" description="Helical" evidence="1">
    <location>
        <begin position="33"/>
        <end position="53"/>
    </location>
</feature>
<keyword evidence="1" id="KW-1133">Transmembrane helix</keyword>
<dbReference type="NCBIfam" id="NF045596">
    <property type="entry name" value="ECF_S_CD3073"/>
    <property type="match status" value="1"/>
</dbReference>
<name>A0A1H5SN79_9CLOT</name>
<dbReference type="Proteomes" id="UP000242850">
    <property type="component" value="Unassembled WGS sequence"/>
</dbReference>
<organism evidence="2 3">
    <name type="scientific">Caloramator fervidus</name>
    <dbReference type="NCBI Taxonomy" id="29344"/>
    <lineage>
        <taxon>Bacteria</taxon>
        <taxon>Bacillati</taxon>
        <taxon>Bacillota</taxon>
        <taxon>Clostridia</taxon>
        <taxon>Eubacteriales</taxon>
        <taxon>Clostridiaceae</taxon>
        <taxon>Caloramator</taxon>
    </lineage>
</organism>
<accession>A0A1H5SN79</accession>
<reference evidence="3" key="1">
    <citation type="submission" date="2016-10" db="EMBL/GenBank/DDBJ databases">
        <authorList>
            <person name="Varghese N."/>
            <person name="Submissions S."/>
        </authorList>
    </citation>
    <scope>NUCLEOTIDE SEQUENCE [LARGE SCALE GENOMIC DNA]</scope>
    <source>
        <strain evidence="3">DSM 5463</strain>
    </source>
</reference>
<gene>
    <name evidence="2" type="ORF">SAMN05660865_00423</name>
</gene>
<dbReference type="GO" id="GO:0022857">
    <property type="term" value="F:transmembrane transporter activity"/>
    <property type="evidence" value="ECO:0007669"/>
    <property type="project" value="InterPro"/>
</dbReference>
<proteinExistence type="predicted"/>
<dbReference type="RefSeq" id="WP_103895438.1">
    <property type="nucleotide sequence ID" value="NZ_FNUK01000003.1"/>
</dbReference>
<evidence type="ECO:0000256" key="1">
    <source>
        <dbReference type="SAM" id="Phobius"/>
    </source>
</evidence>
<evidence type="ECO:0000313" key="3">
    <source>
        <dbReference type="Proteomes" id="UP000242850"/>
    </source>
</evidence>
<keyword evidence="3" id="KW-1185">Reference proteome</keyword>
<dbReference type="InterPro" id="IPR024529">
    <property type="entry name" value="ECF_trnsprt_substrate-spec"/>
</dbReference>
<dbReference type="Gene3D" id="1.10.1760.20">
    <property type="match status" value="1"/>
</dbReference>
<keyword evidence="1" id="KW-0472">Membrane</keyword>
<feature type="transmembrane region" description="Helical" evidence="1">
    <location>
        <begin position="101"/>
        <end position="123"/>
    </location>
</feature>
<keyword evidence="1" id="KW-0812">Transmembrane</keyword>
<dbReference type="EMBL" id="FNUK01000003">
    <property type="protein sequence ID" value="SEF52029.1"/>
    <property type="molecule type" value="Genomic_DNA"/>
</dbReference>
<feature type="transmembrane region" description="Helical" evidence="1">
    <location>
        <begin position="73"/>
        <end position="89"/>
    </location>
</feature>
<sequence>MQNKKIFVLILSAIAVALNIVLGTVVGMLNIPFIFLDTIGTIFIAALVGPWNGAVVGALTNIIQGMLTNPKDIPFLLVNVAVGIIVGFITKKYRFDIKTAIITGILLAVICPLIGTPIAVWIYGGITGSGNDFIFAWLRQTGHSIFTSAFIPRVTGNIIDKVVSCVLVSVLILKIPSEYRNKLSSSI</sequence>
<feature type="transmembrane region" description="Helical" evidence="1">
    <location>
        <begin position="6"/>
        <end position="26"/>
    </location>
</feature>
<dbReference type="OrthoDB" id="9766854at2"/>
<protein>
    <submittedName>
        <fullName evidence="2">Energy-coupling factor transport system substrate-specific component</fullName>
    </submittedName>
</protein>